<sequence length="631" mass="73034">MSSAVTSGSPPRLAARLDNIPFDILYLMIPMLTLEDLISLSITCRYTKIIIEEHSFCRKIVEMYIPYSMEGILARRQEISYSQALKDVQDRRDAISKVYPFSARNFGQGTSFTYRQGVLCVLNGTHLYVSYLGFPNRNLDLDLCSLLSSAHSYFDDLQDLKISLLHYSDNVVSLYTVNRLHRNSSLLFAISTREKPLEGTRIMARIVLESSYKLFVRNSETHLSYGTFTGIGNTGHHEWRVGSLPLSHSSSASCHPRWLQLESFTCDMIGVTCAFEIHDGHFYAIAAPHDQDEDVFLFPPSNKERYENNFRNYYYHCLRFPVALPYFHAAQEKNIFRRQDREGPIHDSWTNISLQIDEGTNALMIVESRREWRQACSHANRTAYFTTIDFHHRQDNSLSDRKIWQDGDKFSLYESPLPAPSPRRPQNFHRESLSKTHNSKNFLLAHTNYSMYNYSTQSFIDLVEDHQCCEGSQDRPCLRIRISSRRPTKHAYGSSNNRLSASFGSTETEVFKYSPIRLWPPPAHMCPCSRRLHQILTPPGSLEPRYKGKLVVASDERNLVYMIRPHSSCHYDERNTLGTIVVIQFTRDSSFWQGKNTDLHTEESKLEDEDISRHWKWTPGLLRSCECYICD</sequence>
<protein>
    <recommendedName>
        <fullName evidence="1">F-box domain-containing protein</fullName>
    </recommendedName>
</protein>
<evidence type="ECO:0000259" key="1">
    <source>
        <dbReference type="PROSITE" id="PS50181"/>
    </source>
</evidence>
<accession>A0A9P9DGA2</accession>
<organism evidence="2 3">
    <name type="scientific">Dendryphion nanum</name>
    <dbReference type="NCBI Taxonomy" id="256645"/>
    <lineage>
        <taxon>Eukaryota</taxon>
        <taxon>Fungi</taxon>
        <taxon>Dikarya</taxon>
        <taxon>Ascomycota</taxon>
        <taxon>Pezizomycotina</taxon>
        <taxon>Dothideomycetes</taxon>
        <taxon>Pleosporomycetidae</taxon>
        <taxon>Pleosporales</taxon>
        <taxon>Torulaceae</taxon>
        <taxon>Dendryphion</taxon>
    </lineage>
</organism>
<dbReference type="EMBL" id="JAGMWT010000012">
    <property type="protein sequence ID" value="KAH7118723.1"/>
    <property type="molecule type" value="Genomic_DNA"/>
</dbReference>
<name>A0A9P9DGA2_9PLEO</name>
<dbReference type="InterPro" id="IPR001810">
    <property type="entry name" value="F-box_dom"/>
</dbReference>
<keyword evidence="3" id="KW-1185">Reference proteome</keyword>
<comment type="caution">
    <text evidence="2">The sequence shown here is derived from an EMBL/GenBank/DDBJ whole genome shotgun (WGS) entry which is preliminary data.</text>
</comment>
<dbReference type="InterPro" id="IPR036047">
    <property type="entry name" value="F-box-like_dom_sf"/>
</dbReference>
<feature type="domain" description="F-box" evidence="1">
    <location>
        <begin position="14"/>
        <end position="60"/>
    </location>
</feature>
<reference evidence="2" key="1">
    <citation type="journal article" date="2021" name="Nat. Commun.">
        <title>Genetic determinants of endophytism in the Arabidopsis root mycobiome.</title>
        <authorList>
            <person name="Mesny F."/>
            <person name="Miyauchi S."/>
            <person name="Thiergart T."/>
            <person name="Pickel B."/>
            <person name="Atanasova L."/>
            <person name="Karlsson M."/>
            <person name="Huettel B."/>
            <person name="Barry K.W."/>
            <person name="Haridas S."/>
            <person name="Chen C."/>
            <person name="Bauer D."/>
            <person name="Andreopoulos W."/>
            <person name="Pangilinan J."/>
            <person name="LaButti K."/>
            <person name="Riley R."/>
            <person name="Lipzen A."/>
            <person name="Clum A."/>
            <person name="Drula E."/>
            <person name="Henrissat B."/>
            <person name="Kohler A."/>
            <person name="Grigoriev I.V."/>
            <person name="Martin F.M."/>
            <person name="Hacquard S."/>
        </authorList>
    </citation>
    <scope>NUCLEOTIDE SEQUENCE</scope>
    <source>
        <strain evidence="2">MPI-CAGE-CH-0243</strain>
    </source>
</reference>
<proteinExistence type="predicted"/>
<dbReference type="SUPFAM" id="SSF81383">
    <property type="entry name" value="F-box domain"/>
    <property type="match status" value="1"/>
</dbReference>
<dbReference type="Proteomes" id="UP000700596">
    <property type="component" value="Unassembled WGS sequence"/>
</dbReference>
<evidence type="ECO:0000313" key="3">
    <source>
        <dbReference type="Proteomes" id="UP000700596"/>
    </source>
</evidence>
<evidence type="ECO:0000313" key="2">
    <source>
        <dbReference type="EMBL" id="KAH7118723.1"/>
    </source>
</evidence>
<dbReference type="AlphaFoldDB" id="A0A9P9DGA2"/>
<gene>
    <name evidence="2" type="ORF">B0J11DRAFT_440293</name>
</gene>
<dbReference type="PROSITE" id="PS50181">
    <property type="entry name" value="FBOX"/>
    <property type="match status" value="1"/>
</dbReference>
<dbReference type="OrthoDB" id="5359231at2759"/>